<accession>A6KEX9</accession>
<evidence type="ECO:0000313" key="1">
    <source>
        <dbReference type="EMBL" id="EDL84230.1"/>
    </source>
</evidence>
<reference evidence="2" key="1">
    <citation type="submission" date="2005-09" db="EMBL/GenBank/DDBJ databases">
        <authorList>
            <person name="Mural R.J."/>
            <person name="Li P.W."/>
            <person name="Adams M.D."/>
            <person name="Amanatides P.G."/>
            <person name="Baden-Tillson H."/>
            <person name="Barnstead M."/>
            <person name="Chin S.H."/>
            <person name="Dew I."/>
            <person name="Evans C.A."/>
            <person name="Ferriera S."/>
            <person name="Flanigan M."/>
            <person name="Fosler C."/>
            <person name="Glodek A."/>
            <person name="Gu Z."/>
            <person name="Holt R.A."/>
            <person name="Jennings D."/>
            <person name="Kraft C.L."/>
            <person name="Lu F."/>
            <person name="Nguyen T."/>
            <person name="Nusskern D.R."/>
            <person name="Pfannkoch C.M."/>
            <person name="Sitter C."/>
            <person name="Sutton G.G."/>
            <person name="Venter J.C."/>
            <person name="Wang Z."/>
            <person name="Woodage T."/>
            <person name="Zheng X.H."/>
            <person name="Zhong F."/>
        </authorList>
    </citation>
    <scope>NUCLEOTIDE SEQUENCE [LARGE SCALE GENOMIC DNA]</scope>
    <source>
        <strain>BN</strain>
        <strain evidence="2">Sprague-Dawley</strain>
    </source>
</reference>
<gene>
    <name evidence="1" type="ORF">rCG_56718</name>
</gene>
<dbReference type="EMBL" id="CH474041">
    <property type="protein sequence ID" value="EDL84230.1"/>
    <property type="molecule type" value="Genomic_DNA"/>
</dbReference>
<sequence>MKNSLGAIEPQP</sequence>
<protein>
    <submittedName>
        <fullName evidence="1">RCG56718</fullName>
    </submittedName>
</protein>
<name>A6KEX9_RAT</name>
<evidence type="ECO:0000313" key="2">
    <source>
        <dbReference type="Proteomes" id="UP000234681"/>
    </source>
</evidence>
<organism evidence="1 2">
    <name type="scientific">Rattus norvegicus</name>
    <name type="common">Rat</name>
    <dbReference type="NCBI Taxonomy" id="10116"/>
    <lineage>
        <taxon>Eukaryota</taxon>
        <taxon>Metazoa</taxon>
        <taxon>Chordata</taxon>
        <taxon>Craniata</taxon>
        <taxon>Vertebrata</taxon>
        <taxon>Euteleostomi</taxon>
        <taxon>Mammalia</taxon>
        <taxon>Eutheria</taxon>
        <taxon>Euarchontoglires</taxon>
        <taxon>Glires</taxon>
        <taxon>Rodentia</taxon>
        <taxon>Myomorpha</taxon>
        <taxon>Muroidea</taxon>
        <taxon>Muridae</taxon>
        <taxon>Murinae</taxon>
        <taxon>Rattus</taxon>
    </lineage>
</organism>
<dbReference type="Proteomes" id="UP000234681">
    <property type="component" value="Chromosome 8"/>
</dbReference>
<proteinExistence type="predicted"/>